<feature type="chain" id="PRO_5003495277" evidence="1">
    <location>
        <begin position="29"/>
        <end position="147"/>
    </location>
</feature>
<dbReference type="OrthoDB" id="4376041at2"/>
<evidence type="ECO:0000313" key="3">
    <source>
        <dbReference type="Proteomes" id="UP000035088"/>
    </source>
</evidence>
<dbReference type="RefSeq" id="WP_007321269.1">
    <property type="nucleotide sequence ID" value="NZ_BAEE01000031.1"/>
</dbReference>
<proteinExistence type="predicted"/>
<keyword evidence="3" id="KW-1185">Reference proteome</keyword>
<gene>
    <name evidence="2" type="ORF">GOARA_031_00170</name>
</gene>
<sequence>MSSLCQKITAAVVGVGAASILSAGIAHAAPTPVHGPPPKTIPKSTPIPGANCTYGQAEKALAKQDPKVWAKITKDDHYRSHFQQDIVRTKAQREAKAEEWRKAHPVETVALEAAERAGVFGDPVQSAKDRATFGEAIDRARANCAKF</sequence>
<comment type="caution">
    <text evidence="2">The sequence shown here is derived from an EMBL/GenBank/DDBJ whole genome shotgun (WGS) entry which is preliminary data.</text>
</comment>
<protein>
    <submittedName>
        <fullName evidence="2">Uncharacterized protein</fullName>
    </submittedName>
</protein>
<dbReference type="AlphaFoldDB" id="G7H017"/>
<keyword evidence="1" id="KW-0732">Signal</keyword>
<organism evidence="2 3">
    <name type="scientific">Gordonia araii NBRC 100433</name>
    <dbReference type="NCBI Taxonomy" id="1073574"/>
    <lineage>
        <taxon>Bacteria</taxon>
        <taxon>Bacillati</taxon>
        <taxon>Actinomycetota</taxon>
        <taxon>Actinomycetes</taxon>
        <taxon>Mycobacteriales</taxon>
        <taxon>Gordoniaceae</taxon>
        <taxon>Gordonia</taxon>
    </lineage>
</organism>
<accession>G7H017</accession>
<dbReference type="STRING" id="1073574.GOARA_031_00170"/>
<dbReference type="EMBL" id="BAEE01000031">
    <property type="protein sequence ID" value="GAB09192.1"/>
    <property type="molecule type" value="Genomic_DNA"/>
</dbReference>
<dbReference type="Proteomes" id="UP000035088">
    <property type="component" value="Unassembled WGS sequence"/>
</dbReference>
<reference evidence="2 3" key="1">
    <citation type="submission" date="2011-11" db="EMBL/GenBank/DDBJ databases">
        <title>Whole genome shotgun sequence of Gordonia araii NBRC 100433.</title>
        <authorList>
            <person name="Yoshida Y."/>
            <person name="Hosoyama A."/>
            <person name="Tsuchikane K."/>
            <person name="Katsumata H."/>
            <person name="Yamazaki S."/>
            <person name="Fujita N."/>
        </authorList>
    </citation>
    <scope>NUCLEOTIDE SEQUENCE [LARGE SCALE GENOMIC DNA]</scope>
    <source>
        <strain evidence="2 3">NBRC 100433</strain>
    </source>
</reference>
<evidence type="ECO:0000256" key="1">
    <source>
        <dbReference type="SAM" id="SignalP"/>
    </source>
</evidence>
<name>G7H017_9ACTN</name>
<evidence type="ECO:0000313" key="2">
    <source>
        <dbReference type="EMBL" id="GAB09192.1"/>
    </source>
</evidence>
<feature type="signal peptide" evidence="1">
    <location>
        <begin position="1"/>
        <end position="28"/>
    </location>
</feature>